<evidence type="ECO:0000313" key="3">
    <source>
        <dbReference type="Proteomes" id="UP000323067"/>
    </source>
</evidence>
<evidence type="ECO:0000313" key="2">
    <source>
        <dbReference type="EMBL" id="ATY61300.1"/>
    </source>
</evidence>
<accession>A0A2H4SDY8</accession>
<dbReference type="AlphaFoldDB" id="A0A2H4SDY8"/>
<dbReference type="EMBL" id="CP023323">
    <property type="protein sequence ID" value="ATY61300.1"/>
    <property type="molecule type" value="Genomic_DNA"/>
</dbReference>
<name>A0A2H4SDY8_CORMI</name>
<feature type="compositionally biased region" description="Polar residues" evidence="1">
    <location>
        <begin position="1"/>
        <end position="16"/>
    </location>
</feature>
<dbReference type="VEuPathDB" id="FungiDB:A9K55_006084"/>
<reference evidence="2 3" key="1">
    <citation type="journal article" date="2017" name="BMC Genomics">
        <title>Chromosome level assembly and secondary metabolite potential of the parasitic fungus Cordyceps militaris.</title>
        <authorList>
            <person name="Kramer G.J."/>
            <person name="Nodwell J.R."/>
        </authorList>
    </citation>
    <scope>NUCLEOTIDE SEQUENCE [LARGE SCALE GENOMIC DNA]</scope>
    <source>
        <strain evidence="2 3">ATCC 34164</strain>
    </source>
</reference>
<dbReference type="Proteomes" id="UP000323067">
    <property type="component" value="Chromosome vi"/>
</dbReference>
<organism evidence="2 3">
    <name type="scientific">Cordyceps militaris</name>
    <name type="common">Caterpillar fungus</name>
    <name type="synonym">Clavaria militaris</name>
    <dbReference type="NCBI Taxonomy" id="73501"/>
    <lineage>
        <taxon>Eukaryota</taxon>
        <taxon>Fungi</taxon>
        <taxon>Dikarya</taxon>
        <taxon>Ascomycota</taxon>
        <taxon>Pezizomycotina</taxon>
        <taxon>Sordariomycetes</taxon>
        <taxon>Hypocreomycetidae</taxon>
        <taxon>Hypocreales</taxon>
        <taxon>Cordycipitaceae</taxon>
        <taxon>Cordyceps</taxon>
    </lineage>
</organism>
<sequence length="121" mass="13677">MSQARGDNTYTKSWQRTRSEGRQNVCRDNIDLARRVIGSTHWPCHTTPPPARQGASCYWFFVLSKLLCRLFPRSSKRSPDRSIIPGVIKDTPTVLTTPVYTGSAPPIPLIKARWHTAGRPM</sequence>
<proteinExistence type="predicted"/>
<protein>
    <submittedName>
        <fullName evidence="2">Uncharacterized protein</fullName>
    </submittedName>
</protein>
<feature type="region of interest" description="Disordered" evidence="1">
    <location>
        <begin position="1"/>
        <end position="20"/>
    </location>
</feature>
<evidence type="ECO:0000256" key="1">
    <source>
        <dbReference type="SAM" id="MobiDB-lite"/>
    </source>
</evidence>
<gene>
    <name evidence="2" type="ORF">A9K55_006084</name>
</gene>